<name>A0A7X9DL15_UNCKA</name>
<keyword evidence="1" id="KW-0472">Membrane</keyword>
<organism evidence="2 3">
    <name type="scientific">candidate division WWE3 bacterium</name>
    <dbReference type="NCBI Taxonomy" id="2053526"/>
    <lineage>
        <taxon>Bacteria</taxon>
        <taxon>Katanobacteria</taxon>
    </lineage>
</organism>
<feature type="transmembrane region" description="Helical" evidence="1">
    <location>
        <begin position="12"/>
        <end position="32"/>
    </location>
</feature>
<protein>
    <submittedName>
        <fullName evidence="2">Uncharacterized protein</fullName>
    </submittedName>
</protein>
<evidence type="ECO:0000313" key="3">
    <source>
        <dbReference type="Proteomes" id="UP000526033"/>
    </source>
</evidence>
<dbReference type="AlphaFoldDB" id="A0A7X9DL15"/>
<sequence>MRKSKSGTLVPVWVWLSLVVVAALIVAVYPPLFGQQPNLPNGIFAPREAETAIPLPSSTVAPALTATSTVVPTVTPSATPTQTPTSTVTFTPTATPYVFTDTIEDAWYIADLIGEPVVTSSKCQRPPYSNPAYTLSNGECFMNFGEHEDSEVLSGPYYLGLFHEMNSRLEVVSVRFYVFSHDTSYEHAINFGEFHRYIWGAQAVRAKNSNWVGVVFAWDITPEAIQKLAELGRVFDGDFWYVVK</sequence>
<dbReference type="Proteomes" id="UP000526033">
    <property type="component" value="Unassembled WGS sequence"/>
</dbReference>
<gene>
    <name evidence="2" type="ORF">GYA27_04015</name>
</gene>
<accession>A0A7X9DL15</accession>
<evidence type="ECO:0000313" key="2">
    <source>
        <dbReference type="EMBL" id="NMB70337.1"/>
    </source>
</evidence>
<comment type="caution">
    <text evidence="2">The sequence shown here is derived from an EMBL/GenBank/DDBJ whole genome shotgun (WGS) entry which is preliminary data.</text>
</comment>
<proteinExistence type="predicted"/>
<keyword evidence="1" id="KW-0812">Transmembrane</keyword>
<reference evidence="2 3" key="1">
    <citation type="journal article" date="2020" name="Biotechnol. Biofuels">
        <title>New insights from the biogas microbiome by comprehensive genome-resolved metagenomics of nearly 1600 species originating from multiple anaerobic digesters.</title>
        <authorList>
            <person name="Campanaro S."/>
            <person name="Treu L."/>
            <person name="Rodriguez-R L.M."/>
            <person name="Kovalovszki A."/>
            <person name="Ziels R.M."/>
            <person name="Maus I."/>
            <person name="Zhu X."/>
            <person name="Kougias P.G."/>
            <person name="Basile A."/>
            <person name="Luo G."/>
            <person name="Schluter A."/>
            <person name="Konstantinidis K.T."/>
            <person name="Angelidaki I."/>
        </authorList>
    </citation>
    <scope>NUCLEOTIDE SEQUENCE [LARGE SCALE GENOMIC DNA]</scope>
    <source>
        <strain evidence="2">AS27yjCOA_165</strain>
    </source>
</reference>
<dbReference type="EMBL" id="JAAZNL010000050">
    <property type="protein sequence ID" value="NMB70337.1"/>
    <property type="molecule type" value="Genomic_DNA"/>
</dbReference>
<evidence type="ECO:0000256" key="1">
    <source>
        <dbReference type="SAM" id="Phobius"/>
    </source>
</evidence>
<keyword evidence="1" id="KW-1133">Transmembrane helix</keyword>